<reference evidence="2 3" key="1">
    <citation type="journal article" date="2018" name="Front. Plant Sci.">
        <title>Red Clover (Trifolium pratense) and Zigzag Clover (T. medium) - A Picture of Genomic Similarities and Differences.</title>
        <authorList>
            <person name="Dluhosova J."/>
            <person name="Istvanek J."/>
            <person name="Nedelnik J."/>
            <person name="Repkova J."/>
        </authorList>
    </citation>
    <scope>NUCLEOTIDE SEQUENCE [LARGE SCALE GENOMIC DNA]</scope>
    <source>
        <strain evidence="3">cv. 10/8</strain>
        <tissue evidence="2">Leaf</tissue>
    </source>
</reference>
<evidence type="ECO:0000256" key="1">
    <source>
        <dbReference type="SAM" id="MobiDB-lite"/>
    </source>
</evidence>
<keyword evidence="3" id="KW-1185">Reference proteome</keyword>
<name>A0A392TMY2_9FABA</name>
<evidence type="ECO:0000313" key="3">
    <source>
        <dbReference type="Proteomes" id="UP000265520"/>
    </source>
</evidence>
<feature type="region of interest" description="Disordered" evidence="1">
    <location>
        <begin position="1"/>
        <end position="87"/>
    </location>
</feature>
<organism evidence="2 3">
    <name type="scientific">Trifolium medium</name>
    <dbReference type="NCBI Taxonomy" id="97028"/>
    <lineage>
        <taxon>Eukaryota</taxon>
        <taxon>Viridiplantae</taxon>
        <taxon>Streptophyta</taxon>
        <taxon>Embryophyta</taxon>
        <taxon>Tracheophyta</taxon>
        <taxon>Spermatophyta</taxon>
        <taxon>Magnoliopsida</taxon>
        <taxon>eudicotyledons</taxon>
        <taxon>Gunneridae</taxon>
        <taxon>Pentapetalae</taxon>
        <taxon>rosids</taxon>
        <taxon>fabids</taxon>
        <taxon>Fabales</taxon>
        <taxon>Fabaceae</taxon>
        <taxon>Papilionoideae</taxon>
        <taxon>50 kb inversion clade</taxon>
        <taxon>NPAAA clade</taxon>
        <taxon>Hologalegina</taxon>
        <taxon>IRL clade</taxon>
        <taxon>Trifolieae</taxon>
        <taxon>Trifolium</taxon>
    </lineage>
</organism>
<comment type="caution">
    <text evidence="2">The sequence shown here is derived from an EMBL/GenBank/DDBJ whole genome shotgun (WGS) entry which is preliminary data.</text>
</comment>
<sequence>MKEEGVIITGDDIAKVSPLKERKDSSDSDEELHASEAKDTTGTEGASDAQVSKGKEPAVSDTVVVGTTAAATPKRKRADKEKTEKVV</sequence>
<protein>
    <submittedName>
        <fullName evidence="2">Uncharacterized protein</fullName>
    </submittedName>
</protein>
<feature type="compositionally biased region" description="Low complexity" evidence="1">
    <location>
        <begin position="59"/>
        <end position="72"/>
    </location>
</feature>
<proteinExistence type="predicted"/>
<dbReference type="EMBL" id="LXQA010609973">
    <property type="protein sequence ID" value="MCI61974.1"/>
    <property type="molecule type" value="Genomic_DNA"/>
</dbReference>
<dbReference type="AlphaFoldDB" id="A0A392TMY2"/>
<evidence type="ECO:0000313" key="2">
    <source>
        <dbReference type="EMBL" id="MCI61974.1"/>
    </source>
</evidence>
<accession>A0A392TMY2</accession>
<feature type="compositionally biased region" description="Basic and acidic residues" evidence="1">
    <location>
        <begin position="12"/>
        <end position="41"/>
    </location>
</feature>
<feature type="compositionally biased region" description="Basic and acidic residues" evidence="1">
    <location>
        <begin position="78"/>
        <end position="87"/>
    </location>
</feature>
<dbReference type="Proteomes" id="UP000265520">
    <property type="component" value="Unassembled WGS sequence"/>
</dbReference>
<feature type="non-terminal residue" evidence="2">
    <location>
        <position position="87"/>
    </location>
</feature>